<dbReference type="InterPro" id="IPR007627">
    <property type="entry name" value="RNA_pol_sigma70_r2"/>
</dbReference>
<dbReference type="NCBIfam" id="TIGR02985">
    <property type="entry name" value="Sig70_bacteroi1"/>
    <property type="match status" value="1"/>
</dbReference>
<evidence type="ECO:0000313" key="7">
    <source>
        <dbReference type="EMBL" id="TJY62501.1"/>
    </source>
</evidence>
<dbReference type="OrthoDB" id="659577at2"/>
<comment type="caution">
    <text evidence="7">The sequence shown here is derived from an EMBL/GenBank/DDBJ whole genome shotgun (WGS) entry which is preliminary data.</text>
</comment>
<evidence type="ECO:0000313" key="8">
    <source>
        <dbReference type="Proteomes" id="UP000309872"/>
    </source>
</evidence>
<dbReference type="PANTHER" id="PTHR43133:SF46">
    <property type="entry name" value="RNA POLYMERASE SIGMA-70 FACTOR ECF SUBFAMILY"/>
    <property type="match status" value="1"/>
</dbReference>
<feature type="domain" description="RNA polymerase sigma factor 70 region 4 type 2" evidence="6">
    <location>
        <begin position="130"/>
        <end position="182"/>
    </location>
</feature>
<dbReference type="InterPro" id="IPR039425">
    <property type="entry name" value="RNA_pol_sigma-70-like"/>
</dbReference>
<evidence type="ECO:0000256" key="2">
    <source>
        <dbReference type="ARBA" id="ARBA00023015"/>
    </source>
</evidence>
<feature type="domain" description="RNA polymerase sigma-70 region 2" evidence="5">
    <location>
        <begin position="30"/>
        <end position="96"/>
    </location>
</feature>
<dbReference type="CDD" id="cd06171">
    <property type="entry name" value="Sigma70_r4"/>
    <property type="match status" value="1"/>
</dbReference>
<dbReference type="InterPro" id="IPR013325">
    <property type="entry name" value="RNA_pol_sigma_r2"/>
</dbReference>
<dbReference type="Gene3D" id="1.10.10.10">
    <property type="entry name" value="Winged helix-like DNA-binding domain superfamily/Winged helix DNA-binding domain"/>
    <property type="match status" value="1"/>
</dbReference>
<dbReference type="InterPro" id="IPR013249">
    <property type="entry name" value="RNA_pol_sigma70_r4_t2"/>
</dbReference>
<comment type="similarity">
    <text evidence="1">Belongs to the sigma-70 factor family. ECF subfamily.</text>
</comment>
<dbReference type="InterPro" id="IPR014284">
    <property type="entry name" value="RNA_pol_sigma-70_dom"/>
</dbReference>
<dbReference type="EMBL" id="SUKA01000008">
    <property type="protein sequence ID" value="TJY62501.1"/>
    <property type="molecule type" value="Genomic_DNA"/>
</dbReference>
<dbReference type="SUPFAM" id="SSF88659">
    <property type="entry name" value="Sigma3 and sigma4 domains of RNA polymerase sigma factors"/>
    <property type="match status" value="1"/>
</dbReference>
<dbReference type="InterPro" id="IPR013324">
    <property type="entry name" value="RNA_pol_sigma_r3/r4-like"/>
</dbReference>
<dbReference type="AlphaFoldDB" id="A0A4U0GTX0"/>
<keyword evidence="8" id="KW-1185">Reference proteome</keyword>
<dbReference type="GO" id="GO:0016987">
    <property type="term" value="F:sigma factor activity"/>
    <property type="evidence" value="ECO:0007669"/>
    <property type="project" value="UniProtKB-KW"/>
</dbReference>
<dbReference type="Pfam" id="PF08281">
    <property type="entry name" value="Sigma70_r4_2"/>
    <property type="match status" value="1"/>
</dbReference>
<dbReference type="SUPFAM" id="SSF88946">
    <property type="entry name" value="Sigma2 domain of RNA polymerase sigma factors"/>
    <property type="match status" value="1"/>
</dbReference>
<evidence type="ECO:0000256" key="1">
    <source>
        <dbReference type="ARBA" id="ARBA00010641"/>
    </source>
</evidence>
<keyword evidence="4" id="KW-0804">Transcription</keyword>
<reference evidence="7 8" key="1">
    <citation type="submission" date="2019-04" db="EMBL/GenBank/DDBJ databases">
        <title>Sphingobacterium olei sp. nov., isolated from oil-contaminated soil.</title>
        <authorList>
            <person name="Liu B."/>
        </authorList>
    </citation>
    <scope>NUCLEOTIDE SEQUENCE [LARGE SCALE GENOMIC DNA]</scope>
    <source>
        <strain evidence="7 8">Y3L14</strain>
    </source>
</reference>
<keyword evidence="3" id="KW-0731">Sigma factor</keyword>
<evidence type="ECO:0000259" key="5">
    <source>
        <dbReference type="Pfam" id="PF04542"/>
    </source>
</evidence>
<dbReference type="Proteomes" id="UP000309872">
    <property type="component" value="Unassembled WGS sequence"/>
</dbReference>
<evidence type="ECO:0000259" key="6">
    <source>
        <dbReference type="Pfam" id="PF08281"/>
    </source>
</evidence>
<evidence type="ECO:0000256" key="3">
    <source>
        <dbReference type="ARBA" id="ARBA00023082"/>
    </source>
</evidence>
<organism evidence="7 8">
    <name type="scientific">Sphingobacterium alkalisoli</name>
    <dbReference type="NCBI Taxonomy" id="1874115"/>
    <lineage>
        <taxon>Bacteria</taxon>
        <taxon>Pseudomonadati</taxon>
        <taxon>Bacteroidota</taxon>
        <taxon>Sphingobacteriia</taxon>
        <taxon>Sphingobacteriales</taxon>
        <taxon>Sphingobacteriaceae</taxon>
        <taxon>Sphingobacterium</taxon>
    </lineage>
</organism>
<dbReference type="Gene3D" id="1.10.1740.10">
    <property type="match status" value="1"/>
</dbReference>
<name>A0A4U0GTX0_9SPHI</name>
<dbReference type="PANTHER" id="PTHR43133">
    <property type="entry name" value="RNA POLYMERASE ECF-TYPE SIGMA FACTO"/>
    <property type="match status" value="1"/>
</dbReference>
<dbReference type="InterPro" id="IPR014327">
    <property type="entry name" value="RNA_pol_sigma70_bacteroid"/>
</dbReference>
<evidence type="ECO:0000256" key="4">
    <source>
        <dbReference type="ARBA" id="ARBA00023163"/>
    </source>
</evidence>
<dbReference type="GO" id="GO:0003677">
    <property type="term" value="F:DNA binding"/>
    <property type="evidence" value="ECO:0007669"/>
    <property type="project" value="InterPro"/>
</dbReference>
<proteinExistence type="inferred from homology"/>
<protein>
    <submittedName>
        <fullName evidence="7">RNA polymerase sigma-70 factor</fullName>
    </submittedName>
</protein>
<dbReference type="Pfam" id="PF04542">
    <property type="entry name" value="Sigma70_r2"/>
    <property type="match status" value="1"/>
</dbReference>
<dbReference type="InterPro" id="IPR036388">
    <property type="entry name" value="WH-like_DNA-bd_sf"/>
</dbReference>
<accession>A0A4U0GTX0</accession>
<dbReference type="GO" id="GO:0006352">
    <property type="term" value="P:DNA-templated transcription initiation"/>
    <property type="evidence" value="ECO:0007669"/>
    <property type="project" value="InterPro"/>
</dbReference>
<sequence length="189" mass="22472">MCKVVKRTDIQEQELLQRLSEGDTVAFDRLFLTYYHGLLRYAKSLMPYPSDAAEDIVCNIFGHLWEHRLRLNISTSIAAYLYTSVKNKILREINRDKLYERTTDRTEHIDIADSIHYEPDNILQYKQLDERIRDLINKLPQRTKMVFLMNRNDKLTYDEIAVLLDISIHSVKTHMYRALLFLKSSVYIK</sequence>
<dbReference type="NCBIfam" id="TIGR02937">
    <property type="entry name" value="sigma70-ECF"/>
    <property type="match status" value="1"/>
</dbReference>
<keyword evidence="2" id="KW-0805">Transcription regulation</keyword>
<gene>
    <name evidence="7" type="ORF">FAZ19_20840</name>
</gene>